<name>A0A4C1TII2_EUMVA</name>
<dbReference type="AlphaFoldDB" id="A0A4C1TII2"/>
<evidence type="ECO:0000313" key="1">
    <source>
        <dbReference type="EMBL" id="GBP14312.1"/>
    </source>
</evidence>
<dbReference type="EMBL" id="BGZK01000063">
    <property type="protein sequence ID" value="GBP14312.1"/>
    <property type="molecule type" value="Genomic_DNA"/>
</dbReference>
<dbReference type="Proteomes" id="UP000299102">
    <property type="component" value="Unassembled WGS sequence"/>
</dbReference>
<gene>
    <name evidence="1" type="ORF">EVAR_92316_1</name>
</gene>
<sequence>MDHGSWTKIYTFAGVSVVVPLDDLGLAPRTLESVSAANGVGSRTSMIQQKTSQNQIGNLRKVTISEFAKGRSELDRKPCDSTLAGEINS</sequence>
<evidence type="ECO:0000313" key="2">
    <source>
        <dbReference type="Proteomes" id="UP000299102"/>
    </source>
</evidence>
<keyword evidence="2" id="KW-1185">Reference proteome</keyword>
<comment type="caution">
    <text evidence="1">The sequence shown here is derived from an EMBL/GenBank/DDBJ whole genome shotgun (WGS) entry which is preliminary data.</text>
</comment>
<organism evidence="1 2">
    <name type="scientific">Eumeta variegata</name>
    <name type="common">Bagworm moth</name>
    <name type="synonym">Eumeta japonica</name>
    <dbReference type="NCBI Taxonomy" id="151549"/>
    <lineage>
        <taxon>Eukaryota</taxon>
        <taxon>Metazoa</taxon>
        <taxon>Ecdysozoa</taxon>
        <taxon>Arthropoda</taxon>
        <taxon>Hexapoda</taxon>
        <taxon>Insecta</taxon>
        <taxon>Pterygota</taxon>
        <taxon>Neoptera</taxon>
        <taxon>Endopterygota</taxon>
        <taxon>Lepidoptera</taxon>
        <taxon>Glossata</taxon>
        <taxon>Ditrysia</taxon>
        <taxon>Tineoidea</taxon>
        <taxon>Psychidae</taxon>
        <taxon>Oiketicinae</taxon>
        <taxon>Eumeta</taxon>
    </lineage>
</organism>
<proteinExistence type="predicted"/>
<reference evidence="1 2" key="1">
    <citation type="journal article" date="2019" name="Commun. Biol.">
        <title>The bagworm genome reveals a unique fibroin gene that provides high tensile strength.</title>
        <authorList>
            <person name="Kono N."/>
            <person name="Nakamura H."/>
            <person name="Ohtoshi R."/>
            <person name="Tomita M."/>
            <person name="Numata K."/>
            <person name="Arakawa K."/>
        </authorList>
    </citation>
    <scope>NUCLEOTIDE SEQUENCE [LARGE SCALE GENOMIC DNA]</scope>
</reference>
<accession>A0A4C1TII2</accession>
<protein>
    <submittedName>
        <fullName evidence="1">Uncharacterized protein</fullName>
    </submittedName>
</protein>